<comment type="similarity">
    <text evidence="1 4">Belongs to the short-chain dehydrogenases/reductases (SDR) family.</text>
</comment>
<dbReference type="PRINTS" id="PR00080">
    <property type="entry name" value="SDRFAMILY"/>
</dbReference>
<dbReference type="InterPro" id="IPR045313">
    <property type="entry name" value="CBR1-like"/>
</dbReference>
<dbReference type="PRINTS" id="PR00081">
    <property type="entry name" value="GDHRDH"/>
</dbReference>
<evidence type="ECO:0000313" key="6">
    <source>
        <dbReference type="Proteomes" id="UP001595724"/>
    </source>
</evidence>
<dbReference type="Gene3D" id="3.40.50.720">
    <property type="entry name" value="NAD(P)-binding Rossmann-like Domain"/>
    <property type="match status" value="1"/>
</dbReference>
<evidence type="ECO:0000256" key="3">
    <source>
        <dbReference type="ARBA" id="ARBA00023002"/>
    </source>
</evidence>
<dbReference type="Proteomes" id="UP001595724">
    <property type="component" value="Unassembled WGS sequence"/>
</dbReference>
<name>A0ABV7UV47_9GAMM</name>
<accession>A0ABV7UV47</accession>
<evidence type="ECO:0000256" key="1">
    <source>
        <dbReference type="ARBA" id="ARBA00006484"/>
    </source>
</evidence>
<reference evidence="6" key="1">
    <citation type="journal article" date="2019" name="Int. J. Syst. Evol. Microbiol.">
        <title>The Global Catalogue of Microorganisms (GCM) 10K type strain sequencing project: providing services to taxonomists for standard genome sequencing and annotation.</title>
        <authorList>
            <consortium name="The Broad Institute Genomics Platform"/>
            <consortium name="The Broad Institute Genome Sequencing Center for Infectious Disease"/>
            <person name="Wu L."/>
            <person name="Ma J."/>
        </authorList>
    </citation>
    <scope>NUCLEOTIDE SEQUENCE [LARGE SCALE GENOMIC DNA]</scope>
    <source>
        <strain evidence="6">KCTC 42211</strain>
    </source>
</reference>
<organism evidence="5 6">
    <name type="scientific">Luteimonas notoginsengisoli</name>
    <dbReference type="NCBI Taxonomy" id="1578200"/>
    <lineage>
        <taxon>Bacteria</taxon>
        <taxon>Pseudomonadati</taxon>
        <taxon>Pseudomonadota</taxon>
        <taxon>Gammaproteobacteria</taxon>
        <taxon>Lysobacterales</taxon>
        <taxon>Lysobacteraceae</taxon>
        <taxon>Luteimonas</taxon>
    </lineage>
</organism>
<protein>
    <submittedName>
        <fullName evidence="5">SDR family oxidoreductase</fullName>
    </submittedName>
</protein>
<keyword evidence="6" id="KW-1185">Reference proteome</keyword>
<keyword evidence="2" id="KW-0521">NADP</keyword>
<sequence length="242" mass="25308">MHHDKIALVTGATRGIGLETVRQLATQGVHTLLAGRDRGRAVEASLALQADGLPVEAVALDVTDAASIAAAAREIEQRHGRLDILVNNAGVFLDDTSLAPSAQPLPAWRQTFDTNLFGVVATTQALLPLLRKSPAGRIVNLSSSLASLALHNDPDSQIYDLKVPAYDASKTALNAWTVHLAHELRDTAIKVNAVDPGSVKTDMNAHGELDVATGASGSVAMALVGADGPNGSYTHLGQVLPW</sequence>
<evidence type="ECO:0000256" key="4">
    <source>
        <dbReference type="RuleBase" id="RU000363"/>
    </source>
</evidence>
<dbReference type="PANTHER" id="PTHR43490:SF99">
    <property type="entry name" value="SHORT-CHAIN DEHYDROGENASE_REDUCTASE"/>
    <property type="match status" value="1"/>
</dbReference>
<dbReference type="Pfam" id="PF00106">
    <property type="entry name" value="adh_short"/>
    <property type="match status" value="1"/>
</dbReference>
<dbReference type="CDD" id="cd05324">
    <property type="entry name" value="carb_red_PTCR-like_SDR_c"/>
    <property type="match status" value="1"/>
</dbReference>
<dbReference type="EMBL" id="JBHRYF010000008">
    <property type="protein sequence ID" value="MFC3660378.1"/>
    <property type="molecule type" value="Genomic_DNA"/>
</dbReference>
<keyword evidence="3" id="KW-0560">Oxidoreductase</keyword>
<gene>
    <name evidence="5" type="ORF">ACFOM9_09905</name>
</gene>
<dbReference type="InterPro" id="IPR002347">
    <property type="entry name" value="SDR_fam"/>
</dbReference>
<evidence type="ECO:0000256" key="2">
    <source>
        <dbReference type="ARBA" id="ARBA00022857"/>
    </source>
</evidence>
<dbReference type="PANTHER" id="PTHR43490">
    <property type="entry name" value="(+)-NEOMENTHOL DEHYDROGENASE"/>
    <property type="match status" value="1"/>
</dbReference>
<proteinExistence type="inferred from homology"/>
<comment type="caution">
    <text evidence="5">The sequence shown here is derived from an EMBL/GenBank/DDBJ whole genome shotgun (WGS) entry which is preliminary data.</text>
</comment>
<dbReference type="InterPro" id="IPR036291">
    <property type="entry name" value="NAD(P)-bd_dom_sf"/>
</dbReference>
<dbReference type="RefSeq" id="WP_386709711.1">
    <property type="nucleotide sequence ID" value="NZ_JBHRYF010000008.1"/>
</dbReference>
<dbReference type="SUPFAM" id="SSF51735">
    <property type="entry name" value="NAD(P)-binding Rossmann-fold domains"/>
    <property type="match status" value="1"/>
</dbReference>
<evidence type="ECO:0000313" key="5">
    <source>
        <dbReference type="EMBL" id="MFC3660378.1"/>
    </source>
</evidence>